<name>A0ABS7PTJ4_9SPHN</name>
<dbReference type="RefSeq" id="WP_222991650.1">
    <property type="nucleotide sequence ID" value="NZ_JAINVV010000009.1"/>
</dbReference>
<feature type="transmembrane region" description="Helical" evidence="1">
    <location>
        <begin position="106"/>
        <end position="130"/>
    </location>
</feature>
<evidence type="ECO:0000313" key="3">
    <source>
        <dbReference type="Proteomes" id="UP000706039"/>
    </source>
</evidence>
<proteinExistence type="predicted"/>
<reference evidence="2 3" key="1">
    <citation type="submission" date="2021-08" db="EMBL/GenBank/DDBJ databases">
        <authorList>
            <person name="Tuo L."/>
        </authorList>
    </citation>
    <scope>NUCLEOTIDE SEQUENCE [LARGE SCALE GENOMIC DNA]</scope>
    <source>
        <strain evidence="2 3">JCM 31229</strain>
    </source>
</reference>
<keyword evidence="1" id="KW-1133">Transmembrane helix</keyword>
<feature type="transmembrane region" description="Helical" evidence="1">
    <location>
        <begin position="69"/>
        <end position="94"/>
    </location>
</feature>
<organism evidence="2 3">
    <name type="scientific">Sphingomonas colocasiae</name>
    <dbReference type="NCBI Taxonomy" id="1848973"/>
    <lineage>
        <taxon>Bacteria</taxon>
        <taxon>Pseudomonadati</taxon>
        <taxon>Pseudomonadota</taxon>
        <taxon>Alphaproteobacteria</taxon>
        <taxon>Sphingomonadales</taxon>
        <taxon>Sphingomonadaceae</taxon>
        <taxon>Sphingomonas</taxon>
    </lineage>
</organism>
<evidence type="ECO:0000256" key="1">
    <source>
        <dbReference type="SAM" id="Phobius"/>
    </source>
</evidence>
<feature type="transmembrane region" description="Helical" evidence="1">
    <location>
        <begin position="296"/>
        <end position="321"/>
    </location>
</feature>
<keyword evidence="1" id="KW-0812">Transmembrane</keyword>
<dbReference type="Pfam" id="PF05987">
    <property type="entry name" value="DUF898"/>
    <property type="match status" value="1"/>
</dbReference>
<accession>A0ABS7PTJ4</accession>
<comment type="caution">
    <text evidence="2">The sequence shown here is derived from an EMBL/GenBank/DDBJ whole genome shotgun (WGS) entry which is preliminary data.</text>
</comment>
<feature type="transmembrane region" description="Helical" evidence="1">
    <location>
        <begin position="341"/>
        <end position="362"/>
    </location>
</feature>
<feature type="transmembrane region" description="Helical" evidence="1">
    <location>
        <begin position="26"/>
        <end position="48"/>
    </location>
</feature>
<keyword evidence="1" id="KW-0472">Membrane</keyword>
<dbReference type="InterPro" id="IPR010295">
    <property type="entry name" value="DUF898"/>
</dbReference>
<gene>
    <name evidence="2" type="ORF">K7G82_19765</name>
</gene>
<evidence type="ECO:0000313" key="2">
    <source>
        <dbReference type="EMBL" id="MBY8824553.1"/>
    </source>
</evidence>
<dbReference type="Proteomes" id="UP000706039">
    <property type="component" value="Unassembled WGS sequence"/>
</dbReference>
<protein>
    <submittedName>
        <fullName evidence="2">DUF898 domain-containing protein</fullName>
    </submittedName>
</protein>
<keyword evidence="3" id="KW-1185">Reference proteome</keyword>
<sequence length="408" mass="46172">MDDHAVTHDQGAGESAFAFDGSWREFAPIAITNLLLTIVTLGIYRFWATTRERRYLWSRTRFIDDRFEWTGTGLELFIGFVLVLLLVFVPLFVLQFVAQGMILRGHVVAVGILFFLLYMFFFYLFGIARFRALRYRLSRSWWRGIRGGSDDQGWRYGWSFLWKTVVSYLALALMIPWSMASLWNERWNAMSFGAQPFESDARWGNLFLRYLLCWALPWVMAVGLMFAMIPVVMIAAGSGEPPGPGIMIAIFALVLAFYVLIPLAALVYYAAFMREAVGALRLGTIEFAFTARTKHWLLLFLGNFGLWLLALAVAIIPLMALGLLANFTNLQPGETPFSENSLGFVVTLVVLVIPFALVGPFIRYRTWRFGVTWLEAYGEIDADVLTQSTTRTPTQGEGLLDAFDVGAI</sequence>
<feature type="transmembrane region" description="Helical" evidence="1">
    <location>
        <begin position="211"/>
        <end position="234"/>
    </location>
</feature>
<feature type="transmembrane region" description="Helical" evidence="1">
    <location>
        <begin position="246"/>
        <end position="271"/>
    </location>
</feature>
<dbReference type="EMBL" id="JAINVV010000009">
    <property type="protein sequence ID" value="MBY8824553.1"/>
    <property type="molecule type" value="Genomic_DNA"/>
</dbReference>